<dbReference type="Gene3D" id="3.40.50.300">
    <property type="entry name" value="P-loop containing nucleotide triphosphate hydrolases"/>
    <property type="match status" value="2"/>
</dbReference>
<dbReference type="InterPro" id="IPR027417">
    <property type="entry name" value="P-loop_NTPase"/>
</dbReference>
<evidence type="ECO:0000256" key="4">
    <source>
        <dbReference type="ARBA" id="ARBA00022840"/>
    </source>
</evidence>
<feature type="compositionally biased region" description="Basic and acidic residues" evidence="5">
    <location>
        <begin position="553"/>
        <end position="569"/>
    </location>
</feature>
<dbReference type="PANTHER" id="PTHR43519:SF1">
    <property type="entry name" value="ATP-DEPENDENT RNA HELICASE HRPB"/>
    <property type="match status" value="1"/>
</dbReference>
<proteinExistence type="predicted"/>
<feature type="compositionally biased region" description="Gly residues" evidence="5">
    <location>
        <begin position="847"/>
        <end position="856"/>
    </location>
</feature>
<keyword evidence="2" id="KW-0378">Hydrolase</keyword>
<feature type="domain" description="Helicase ATP-binding" evidence="6">
    <location>
        <begin position="50"/>
        <end position="226"/>
    </location>
</feature>
<evidence type="ECO:0000313" key="8">
    <source>
        <dbReference type="EMBL" id="OLO68400.1"/>
    </source>
</evidence>
<protein>
    <submittedName>
        <fullName evidence="8">ATP-dependent helicase HrpB</fullName>
    </submittedName>
</protein>
<feature type="region of interest" description="Disordered" evidence="5">
    <location>
        <begin position="999"/>
        <end position="1018"/>
    </location>
</feature>
<evidence type="ECO:0000313" key="9">
    <source>
        <dbReference type="Proteomes" id="UP000185963"/>
    </source>
</evidence>
<feature type="domain" description="Helicase C-terminal" evidence="7">
    <location>
        <begin position="266"/>
        <end position="439"/>
    </location>
</feature>
<reference evidence="8 9" key="1">
    <citation type="submission" date="2016-12" db="EMBL/GenBank/DDBJ databases">
        <title>Genomic comparison of strains in the 'Actinomyces naeslundii' group.</title>
        <authorList>
            <person name="Mughal S.R."/>
            <person name="Do T."/>
            <person name="Gilbert S.C."/>
            <person name="Witherden E.A."/>
            <person name="Didelot X."/>
            <person name="Beighton D."/>
        </authorList>
    </citation>
    <scope>NUCLEOTIDE SEQUENCE [LARGE SCALE GENOMIC DNA]</scope>
    <source>
        <strain evidence="8 9">WE8B-23</strain>
    </source>
</reference>
<dbReference type="RefSeq" id="WP_075390848.1">
    <property type="nucleotide sequence ID" value="NZ_MSKS01000029.1"/>
</dbReference>
<dbReference type="GO" id="GO:0005524">
    <property type="term" value="F:ATP binding"/>
    <property type="evidence" value="ECO:0007669"/>
    <property type="project" value="UniProtKB-KW"/>
</dbReference>
<feature type="compositionally biased region" description="Basic and acidic residues" evidence="5">
    <location>
        <begin position="589"/>
        <end position="600"/>
    </location>
</feature>
<dbReference type="PANTHER" id="PTHR43519">
    <property type="entry name" value="ATP-DEPENDENT RNA HELICASE HRPB"/>
    <property type="match status" value="1"/>
</dbReference>
<dbReference type="Pfam" id="PF00270">
    <property type="entry name" value="DEAD"/>
    <property type="match status" value="1"/>
</dbReference>
<dbReference type="InterPro" id="IPR001650">
    <property type="entry name" value="Helicase_C-like"/>
</dbReference>
<dbReference type="SMART" id="SM00487">
    <property type="entry name" value="DEXDc"/>
    <property type="match status" value="1"/>
</dbReference>
<dbReference type="GO" id="GO:0016787">
    <property type="term" value="F:hydrolase activity"/>
    <property type="evidence" value="ECO:0007669"/>
    <property type="project" value="UniProtKB-KW"/>
</dbReference>
<dbReference type="GO" id="GO:0004386">
    <property type="term" value="F:helicase activity"/>
    <property type="evidence" value="ECO:0007669"/>
    <property type="project" value="UniProtKB-KW"/>
</dbReference>
<evidence type="ECO:0000256" key="2">
    <source>
        <dbReference type="ARBA" id="ARBA00022801"/>
    </source>
</evidence>
<evidence type="ECO:0000256" key="5">
    <source>
        <dbReference type="SAM" id="MobiDB-lite"/>
    </source>
</evidence>
<dbReference type="SUPFAM" id="SSF52540">
    <property type="entry name" value="P-loop containing nucleoside triphosphate hydrolases"/>
    <property type="match status" value="1"/>
</dbReference>
<feature type="region of interest" description="Disordered" evidence="5">
    <location>
        <begin position="553"/>
        <end position="645"/>
    </location>
</feature>
<dbReference type="GO" id="GO:0003676">
    <property type="term" value="F:nucleic acid binding"/>
    <property type="evidence" value="ECO:0007669"/>
    <property type="project" value="InterPro"/>
</dbReference>
<dbReference type="Pfam" id="PF00271">
    <property type="entry name" value="Helicase_C"/>
    <property type="match status" value="1"/>
</dbReference>
<feature type="region of interest" description="Disordered" evidence="5">
    <location>
        <begin position="1"/>
        <end position="25"/>
    </location>
</feature>
<sequence>MTRTGPQGRTQPPQTDPIGALLASPPDLPVVEVLPELRERLSSNPSASDDAGAGAGACLVLTAPPGTGKTTLVPPLLADVLIDVPAAAPGRSPERRPGRVVVTQPRRIAARAAARRLADLLGEEVGGTVGYAVRGERRTGPATRIEVVTAGLLLRRLQRDPELSGVDAVILDEVHERSLDSDLLLALLADARAALREDLTVVAMSATLDADRLRRILGGPSGGPSSGSSGGAAPLVEVPGRLHPLEEVWAPPGRTGRLGPRGVPREFLAHVATTVERALAERSGDVLVFLPGAREVDDVVSRLRSAALAGVDVLPLHGRLPASAQDAALAPSPAGRRRVVVATNVAESSLTVPGVRVVVDSTLAREPRLDVARSMSGLVTVGVSRAAGVQRAGRAGREGPGVVYRCCSPTDWARSPLAPTPEILSADLTGAALELAVWGVPDGAGLAWVDEPPAAALGAAREALERLGLAGADGVTPLGRAVAGLPAGVREARALLATAPVLGARRAARATALLTADLRAPGGDLTALARQVRGGGAGSEAWKAEARRLEQACRRAAAEQSGRAEEPRPESGGPQAPGATGVSGPPAADRGREAAGRPEDPASASGGPQAPDALETSGSPGTGREGAGRPGGVGGDALGGGEGAGARDLESAVALVAGTAQPQWIARRRGPAPQAGKEAHYASVAGTGLRLPAGSALAESEWLAVAGVDLTGGRGDALIRAAAPLDEQTALELAGAWLAEEERAVWEGGRLRTERLRRLGAITLTTTPGPPPGPAQVADAVVARVRAEGAGAGLAVLPWDEEARGLRARLALLHEHLGEPWPDMSDAALAERAEEWLAPAVASLAGQAGGSGGPGRSGESASSGPGGRRFSLERLNVAQALRALLPWPQAARLDELVPERLEVPSGSQVRVDYTAVVGGAGPVDPAEAGRVGRPVLAVRVQECFGWAATPRIVEGRVAVLLHLLSPARRPVAVTDDLASFWEQGYPQVRAEMRGRYPKHAWPEDPWNAPATRGTRRRR</sequence>
<dbReference type="InterPro" id="IPR013689">
    <property type="entry name" value="RNA_helicase_ATP-dep_HrpB_C"/>
</dbReference>
<keyword evidence="4" id="KW-0067">ATP-binding</keyword>
<accession>A0A1Q8WM94</accession>
<gene>
    <name evidence="8" type="ORF">BKH20_09455</name>
</gene>
<dbReference type="SMART" id="SM00490">
    <property type="entry name" value="HELICc"/>
    <property type="match status" value="1"/>
</dbReference>
<dbReference type="InterPro" id="IPR014001">
    <property type="entry name" value="Helicase_ATP-bd"/>
</dbReference>
<name>A0A1Q8WM94_9ACTO</name>
<keyword evidence="3 8" id="KW-0347">Helicase</keyword>
<evidence type="ECO:0000256" key="1">
    <source>
        <dbReference type="ARBA" id="ARBA00022741"/>
    </source>
</evidence>
<evidence type="ECO:0000256" key="3">
    <source>
        <dbReference type="ARBA" id="ARBA00022806"/>
    </source>
</evidence>
<dbReference type="PROSITE" id="PS51194">
    <property type="entry name" value="HELICASE_CTER"/>
    <property type="match status" value="1"/>
</dbReference>
<dbReference type="CDD" id="cd18791">
    <property type="entry name" value="SF2_C_RHA"/>
    <property type="match status" value="1"/>
</dbReference>
<feature type="compositionally biased region" description="Polar residues" evidence="5">
    <location>
        <begin position="1"/>
        <end position="13"/>
    </location>
</feature>
<dbReference type="Proteomes" id="UP000185963">
    <property type="component" value="Unassembled WGS sequence"/>
</dbReference>
<feature type="compositionally biased region" description="Gly residues" evidence="5">
    <location>
        <begin position="620"/>
        <end position="644"/>
    </location>
</feature>
<evidence type="ECO:0000259" key="7">
    <source>
        <dbReference type="PROSITE" id="PS51194"/>
    </source>
</evidence>
<dbReference type="EMBL" id="MSKS01000029">
    <property type="protein sequence ID" value="OLO68400.1"/>
    <property type="molecule type" value="Genomic_DNA"/>
</dbReference>
<feature type="region of interest" description="Disordered" evidence="5">
    <location>
        <begin position="845"/>
        <end position="868"/>
    </location>
</feature>
<dbReference type="AlphaFoldDB" id="A0A1Q8WM94"/>
<dbReference type="PROSITE" id="PS51192">
    <property type="entry name" value="HELICASE_ATP_BIND_1"/>
    <property type="match status" value="1"/>
</dbReference>
<dbReference type="Pfam" id="PF08482">
    <property type="entry name" value="HrpB_C"/>
    <property type="match status" value="1"/>
</dbReference>
<keyword evidence="1" id="KW-0547">Nucleotide-binding</keyword>
<comment type="caution">
    <text evidence="8">The sequence shown here is derived from an EMBL/GenBank/DDBJ whole genome shotgun (WGS) entry which is preliminary data.</text>
</comment>
<dbReference type="InterPro" id="IPR011545">
    <property type="entry name" value="DEAD/DEAH_box_helicase_dom"/>
</dbReference>
<organism evidence="8 9">
    <name type="scientific">Actinomyces oris</name>
    <dbReference type="NCBI Taxonomy" id="544580"/>
    <lineage>
        <taxon>Bacteria</taxon>
        <taxon>Bacillati</taxon>
        <taxon>Actinomycetota</taxon>
        <taxon>Actinomycetes</taxon>
        <taxon>Actinomycetales</taxon>
        <taxon>Actinomycetaceae</taxon>
        <taxon>Actinomyces</taxon>
    </lineage>
</organism>
<evidence type="ECO:0000259" key="6">
    <source>
        <dbReference type="PROSITE" id="PS51192"/>
    </source>
</evidence>
<dbReference type="OrthoDB" id="9805617at2"/>